<dbReference type="InterPro" id="IPR036388">
    <property type="entry name" value="WH-like_DNA-bd_sf"/>
</dbReference>
<dbReference type="AlphaFoldDB" id="H6WCW2"/>
<dbReference type="PROSITE" id="PS00658">
    <property type="entry name" value="FORK_HEAD_2"/>
    <property type="match status" value="1"/>
</dbReference>
<evidence type="ECO:0000256" key="2">
    <source>
        <dbReference type="ARBA" id="ARBA00023242"/>
    </source>
</evidence>
<dbReference type="InterPro" id="IPR030456">
    <property type="entry name" value="TF_fork_head_CS_2"/>
</dbReference>
<dbReference type="PANTHER" id="PTHR11829:SF343">
    <property type="entry name" value="FORK-HEAD DOMAIN-CONTAINING PROTEIN"/>
    <property type="match status" value="1"/>
</dbReference>
<gene>
    <name evidence="6" type="primary">FoxQ2</name>
</gene>
<dbReference type="FunFam" id="1.10.10.10:FF:000352">
    <property type="entry name" value="Forkhead box Q2"/>
    <property type="match status" value="1"/>
</dbReference>
<evidence type="ECO:0000313" key="6">
    <source>
        <dbReference type="EMBL" id="AEZ03835.1"/>
    </source>
</evidence>
<dbReference type="SUPFAM" id="SSF46785">
    <property type="entry name" value="Winged helix' DNA-binding domain"/>
    <property type="match status" value="1"/>
</dbReference>
<evidence type="ECO:0000256" key="3">
    <source>
        <dbReference type="PROSITE-ProRule" id="PRU00089"/>
    </source>
</evidence>
<dbReference type="PROSITE" id="PS50039">
    <property type="entry name" value="FORK_HEAD_3"/>
    <property type="match status" value="1"/>
</dbReference>
<dbReference type="GO" id="GO:0030154">
    <property type="term" value="P:cell differentiation"/>
    <property type="evidence" value="ECO:0007669"/>
    <property type="project" value="TreeGrafter"/>
</dbReference>
<dbReference type="Gene3D" id="1.10.10.10">
    <property type="entry name" value="Winged helix-like DNA-binding domain superfamily/Winged helix DNA-binding domain"/>
    <property type="match status" value="1"/>
</dbReference>
<dbReference type="PRINTS" id="PR00053">
    <property type="entry name" value="FORKHEAD"/>
</dbReference>
<dbReference type="InterPro" id="IPR050211">
    <property type="entry name" value="FOX_domain-containing"/>
</dbReference>
<evidence type="ECO:0000256" key="4">
    <source>
        <dbReference type="SAM" id="MobiDB-lite"/>
    </source>
</evidence>
<name>H6WCW2_TERTR</name>
<feature type="compositionally biased region" description="Polar residues" evidence="4">
    <location>
        <begin position="237"/>
        <end position="257"/>
    </location>
</feature>
<dbReference type="GO" id="GO:0000981">
    <property type="term" value="F:DNA-binding transcription factor activity, RNA polymerase II-specific"/>
    <property type="evidence" value="ECO:0007669"/>
    <property type="project" value="TreeGrafter"/>
</dbReference>
<feature type="compositionally biased region" description="Acidic residues" evidence="4">
    <location>
        <begin position="202"/>
        <end position="211"/>
    </location>
</feature>
<evidence type="ECO:0000256" key="1">
    <source>
        <dbReference type="ARBA" id="ARBA00023125"/>
    </source>
</evidence>
<dbReference type="InterPro" id="IPR001766">
    <property type="entry name" value="Fork_head_dom"/>
</dbReference>
<organism evidence="6">
    <name type="scientific">Terebratalia transversa</name>
    <name type="common">Transverse lampshell</name>
    <dbReference type="NCBI Taxonomy" id="34513"/>
    <lineage>
        <taxon>Eukaryota</taxon>
        <taxon>Metazoa</taxon>
        <taxon>Spiralia</taxon>
        <taxon>Lophotrochozoa</taxon>
        <taxon>Brachiopoda</taxon>
        <taxon>Rhynchonelliformea</taxon>
        <taxon>Rhynchonellata</taxon>
        <taxon>Terebratellidina</taxon>
        <taxon>Laqueoidea</taxon>
        <taxon>Laqueidae</taxon>
        <taxon>Terebratalia</taxon>
    </lineage>
</organism>
<accession>H6WCW2</accession>
<comment type="subcellular location">
    <subcellularLocation>
        <location evidence="3">Nucleus</location>
    </subcellularLocation>
</comment>
<reference evidence="6" key="1">
    <citation type="journal article" date="2012" name="Evodevo">
        <title>Development of the larval anterior neurogenic domains of Terebratalia transversa (Brachiopoda) provides insights into the diversification of larval apical organs and the spiralian nervous system.</title>
        <authorList>
            <person name="Santagata S."/>
            <person name="Resh C."/>
            <person name="Hejnol A."/>
            <person name="Martindale M.Q."/>
            <person name="Passamaneck Y.J."/>
        </authorList>
    </citation>
    <scope>NUCLEOTIDE SEQUENCE</scope>
</reference>
<dbReference type="InterPro" id="IPR047519">
    <property type="entry name" value="FH_FOXQ2-like"/>
</dbReference>
<feature type="non-terminal residue" evidence="6">
    <location>
        <position position="257"/>
    </location>
</feature>
<dbReference type="GO" id="GO:0005634">
    <property type="term" value="C:nucleus"/>
    <property type="evidence" value="ECO:0007669"/>
    <property type="project" value="UniProtKB-SubCell"/>
</dbReference>
<protein>
    <submittedName>
        <fullName evidence="6">FoxQ2</fullName>
    </submittedName>
</protein>
<dbReference type="CDD" id="cd20035">
    <property type="entry name" value="FH_FOXQ2-like"/>
    <property type="match status" value="1"/>
</dbReference>
<dbReference type="Pfam" id="PF00250">
    <property type="entry name" value="Forkhead"/>
    <property type="match status" value="1"/>
</dbReference>
<feature type="DNA-binding region" description="Fork-head" evidence="3">
    <location>
        <begin position="97"/>
        <end position="189"/>
    </location>
</feature>
<dbReference type="EMBL" id="JQ088200">
    <property type="protein sequence ID" value="AEZ03835.1"/>
    <property type="molecule type" value="mRNA"/>
</dbReference>
<sequence>MNPYSLHPSLGIPAAHGALRPTASYPAVLRQPTVSTSSMLPQAHIATSPPLMGFRSPYPGTALYPPSFPMLHPHAAALAAFYAQHDPRLRFLHEEPKPSHSYIGLIAMGILSSPETKLVLSDIYQWILDNYPYFRSRGPGWRNSIRHNLSLNDCFIKTGRSSNGKGHYWSIHPANIEDFKKGDFRRRRAQRRVRKHMGLDVQGEEDDEDSLSPELPTIWGNQTSQTLTCDQEEHSSELVSQPTTLPVSNNSENQSQS</sequence>
<dbReference type="InterPro" id="IPR036390">
    <property type="entry name" value="WH_DNA-bd_sf"/>
</dbReference>
<evidence type="ECO:0000259" key="5">
    <source>
        <dbReference type="PROSITE" id="PS50039"/>
    </source>
</evidence>
<dbReference type="PANTHER" id="PTHR11829">
    <property type="entry name" value="FORKHEAD BOX PROTEIN"/>
    <property type="match status" value="1"/>
</dbReference>
<proteinExistence type="evidence at transcript level"/>
<feature type="domain" description="Fork-head" evidence="5">
    <location>
        <begin position="97"/>
        <end position="189"/>
    </location>
</feature>
<keyword evidence="2 3" id="KW-0539">Nucleus</keyword>
<dbReference type="SMART" id="SM00339">
    <property type="entry name" value="FH"/>
    <property type="match status" value="1"/>
</dbReference>
<feature type="region of interest" description="Disordered" evidence="4">
    <location>
        <begin position="190"/>
        <end position="257"/>
    </location>
</feature>
<feature type="compositionally biased region" description="Polar residues" evidence="4">
    <location>
        <begin position="219"/>
        <end position="229"/>
    </location>
</feature>
<dbReference type="GO" id="GO:0000978">
    <property type="term" value="F:RNA polymerase II cis-regulatory region sequence-specific DNA binding"/>
    <property type="evidence" value="ECO:0007669"/>
    <property type="project" value="TreeGrafter"/>
</dbReference>
<keyword evidence="1 3" id="KW-0238">DNA-binding</keyword>
<dbReference type="GO" id="GO:0009653">
    <property type="term" value="P:anatomical structure morphogenesis"/>
    <property type="evidence" value="ECO:0007669"/>
    <property type="project" value="TreeGrafter"/>
</dbReference>